<dbReference type="Pfam" id="PF13086">
    <property type="entry name" value="AAA_11"/>
    <property type="match status" value="2"/>
</dbReference>
<evidence type="ECO:0000256" key="3">
    <source>
        <dbReference type="ARBA" id="ARBA00022723"/>
    </source>
</evidence>
<organism evidence="9 10">
    <name type="scientific">Aphis glycines</name>
    <name type="common">Soybean aphid</name>
    <dbReference type="NCBI Taxonomy" id="307491"/>
    <lineage>
        <taxon>Eukaryota</taxon>
        <taxon>Metazoa</taxon>
        <taxon>Ecdysozoa</taxon>
        <taxon>Arthropoda</taxon>
        <taxon>Hexapoda</taxon>
        <taxon>Insecta</taxon>
        <taxon>Pterygota</taxon>
        <taxon>Neoptera</taxon>
        <taxon>Paraneoptera</taxon>
        <taxon>Hemiptera</taxon>
        <taxon>Sternorrhyncha</taxon>
        <taxon>Aphidomorpha</taxon>
        <taxon>Aphidoidea</taxon>
        <taxon>Aphididae</taxon>
        <taxon>Aphidini</taxon>
        <taxon>Aphis</taxon>
        <taxon>Aphis</taxon>
    </lineage>
</organism>
<keyword evidence="4" id="KW-0677">Repeat</keyword>
<dbReference type="PROSITE" id="PS51981">
    <property type="entry name" value="ZF_RZ"/>
    <property type="match status" value="1"/>
</dbReference>
<dbReference type="GO" id="GO:0004386">
    <property type="term" value="F:helicase activity"/>
    <property type="evidence" value="ECO:0007669"/>
    <property type="project" value="InterPro"/>
</dbReference>
<dbReference type="OrthoDB" id="2423195at2759"/>
<evidence type="ECO:0000256" key="7">
    <source>
        <dbReference type="ARBA" id="ARBA00022859"/>
    </source>
</evidence>
<sequence length="2013" mass="233630">MEHKDQRKYIHPYKNYDIGSRYETKKADSVKYQNRQEQIVKKHFGFKHLEELSDKESSDIVFVICNQSNGFVDLFKQNKDPDWLFLLMKITAKICNTDFLASKQFILTEICWNSMFIDHLKSYILTTPTEKNKNRQSNLEAFFDNCLTVCQSITDLFLKTATENLSSLIICLRMALSDIKNNCLDIKINDGILLDKITKILNRFENLKSNTVIKKDYKNILQNDIPPEDFRVLSIYPTPFDMKYQKPFLRTNIIKGAYQSVEHYLDVQFRLLREDFISPLRDGIKCYIENNKNRHEGRKRINNIRIYRNIQFNKEKVFVQDKLGYLINFNKNNKLKINWDISKRLMYGSLLLFTVNEFDDFFIGIVLGRDKRYLENGQLIIELIGDIHSNILTSSFTMVESEVYFEPYKCAMQVLQNLNANNFPMEKYIISACNKIENPSYLKSLPVKMFKINDEIPFNVLNDNDWPKREKLGLDEMQYKAFKAALTNELTVIQGPPGTGKTFIGLKIIETIIQNLYQKNELKNPIIVVCYTNHALDQFMEGIIKFTNNVVRIGGQTKSNIVKDYTLKNVTKNYRKSFDVFKTIRSATEIIKNIEHEITYLKNCKEFITQNAGILELSLLKNGMPKKYQNFFSSPIKYISWLFYDNDYFDFDPIQFIQNQQLTTEFFQNEKNLDVKNINETDEDNLHYENEDPDMVFKQQDIVIYSLTLKSVKDICDIAIKMLDNLKPKRRKRQYNNHYYTNNYYKNYEELETTCYRLERIYNYINQMLKLVDYNINSNSWNTLPEDLFKLKIKDRWLLYFHWVNATKNVFDFKILNLEKNYYNQHKQYSELKEMENIDILRRKYIVAMTTTGASKHRVLLEGLQSPIVIVEEAAEVLEAHIIASLTRHCQHLILIGDHKQLRPSTAVYKLAKEFHLDISLFERMVNSDVPYYALGEQHRMRPEVSSLITPAIYPNLIDHISVLNRPHIRGVTKDIFFINHTNFETEVEEISSKSNDHEASFLIMFARHLILQDYKPDQLTILTTYSGQMFKLRSLQKQYSNLNGISIQVVDNYQGEENDIILLSLVRSNENGKVGFLKTENRICVALSRARNGLYIMGNMENLYNSSNLWKEIKQKLINQDSYGNELSLKCEVHRDSITKVSKCEDFKPISEGGCTILCNDLMKCGHYCSSICHVYDREHTTFITCQNPCNRACENNHPCEKQCATDCGDCMVPMLKTLPCGHQAELPCHIDSKKFKCIEKVEITLEKCGHKTIKKCYEKKPKCTTKCTDRLQCGHACNIDCHKDDDPTHEKFICLKPCSKLNINCSQNHKCKKKCYEKCSNCAMKVDKLLECGHLKKSVKCSDDIKSIQCSKHLPCNRKLKCGHKCQKMCYEDCQCNIIVTKIHPECGHTSKIECQINPERNVICLKKCTRTMDCGHKCRYRCGNECDPKKCKELILKEKILACGHSKMWVYCCDADKDFDVSSKYVLDKCNAPCLKLLLCGDMCSGTCGKCKQGRLHVPCEEICNYPCKEACPPCEKKCAYSCTHSKCPLPCSAPCVPCQEPCVWKCKHFKCTKVCSDDCNRPPCYEPCLKKLKCKHNCIGFCGEACPPLCRVCDEAEMNQTQGMFVYLEDCKHTVESRGLEQWINQNNEEIVQKQCPRCKMPILKTLRFKNHMKSVQKDICEIKTKLLNGRDQFAVDQKKATLERSVKKLNRQFDKVEMMSVRFAVVKKLWFHWSDRLLQRMRRITLGNETTINVDSWTSTTRLAELFFSYESRIRNITDGNAKDVVIDHFIWLMSALVIHAGRLSKQQTADVNLEMVRGARLVGLAEMKSNPDFQLAVINQTSTSSAAPETVVTLVANVEVLLTASRPYYQDADNEVQRLIDRIRSIVKSLVPVTDAERKMIHAAMSVNFNMHERSQGHWLKCANGHIYCVTECGGPMQMAKCPECKVDIGGVNHRYVEGTSVATEMDGATNVAWSAANNMENYNLVMCRDVWGRKSRLTDASRDRSRTDFNDFTNNTLFVRVFVRIR</sequence>
<dbReference type="PANTHER" id="PTHR10887:SF341">
    <property type="entry name" value="NFX1-TYPE ZINC FINGER-CONTAINING PROTEIN 1"/>
    <property type="match status" value="1"/>
</dbReference>
<evidence type="ECO:0000256" key="2">
    <source>
        <dbReference type="ARBA" id="ARBA00022490"/>
    </source>
</evidence>
<accession>A0A6G0U301</accession>
<dbReference type="Pfam" id="PF13087">
    <property type="entry name" value="AAA_12"/>
    <property type="match status" value="1"/>
</dbReference>
<evidence type="ECO:0000256" key="6">
    <source>
        <dbReference type="ARBA" id="ARBA00022833"/>
    </source>
</evidence>
<dbReference type="InterPro" id="IPR041677">
    <property type="entry name" value="DNA2/NAM7_AAA_11"/>
</dbReference>
<evidence type="ECO:0000313" key="10">
    <source>
        <dbReference type="Proteomes" id="UP000475862"/>
    </source>
</evidence>
<dbReference type="GO" id="GO:0008270">
    <property type="term" value="F:zinc ion binding"/>
    <property type="evidence" value="ECO:0007669"/>
    <property type="project" value="UniProtKB-KW"/>
</dbReference>
<evidence type="ECO:0000256" key="4">
    <source>
        <dbReference type="ARBA" id="ARBA00022737"/>
    </source>
</evidence>
<keyword evidence="5" id="KW-0863">Zinc-finger</keyword>
<keyword evidence="3" id="KW-0479">Metal-binding</keyword>
<dbReference type="GO" id="GO:0002376">
    <property type="term" value="P:immune system process"/>
    <property type="evidence" value="ECO:0007669"/>
    <property type="project" value="UniProtKB-KW"/>
</dbReference>
<dbReference type="CDD" id="cd17936">
    <property type="entry name" value="EEXXEc_NFX1"/>
    <property type="match status" value="1"/>
</dbReference>
<dbReference type="CDD" id="cd06008">
    <property type="entry name" value="NF-X1-zinc-finger"/>
    <property type="match status" value="1"/>
</dbReference>
<dbReference type="EMBL" id="VYZN01000009">
    <property type="protein sequence ID" value="KAE9542606.1"/>
    <property type="molecule type" value="Genomic_DNA"/>
</dbReference>
<keyword evidence="2" id="KW-0963">Cytoplasm</keyword>
<dbReference type="GO" id="GO:0031048">
    <property type="term" value="P:regulatory ncRNA-mediated heterochromatin formation"/>
    <property type="evidence" value="ECO:0007669"/>
    <property type="project" value="TreeGrafter"/>
</dbReference>
<dbReference type="InterPro" id="IPR057373">
    <property type="entry name" value="ZNFX1"/>
</dbReference>
<gene>
    <name evidence="9" type="ORF">AGLY_002517</name>
</gene>
<comment type="caution">
    <text evidence="9">The sequence shown here is derived from an EMBL/GenBank/DDBJ whole genome shotgun (WGS) entry which is preliminary data.</text>
</comment>
<dbReference type="CDD" id="cd18808">
    <property type="entry name" value="SF1_C_Upf1"/>
    <property type="match status" value="1"/>
</dbReference>
<proteinExistence type="predicted"/>
<dbReference type="InterPro" id="IPR046439">
    <property type="entry name" value="ZF_RZ_dom"/>
</dbReference>
<keyword evidence="6" id="KW-0862">Zinc</keyword>
<dbReference type="FunFam" id="3.40.50.300:FF:000742">
    <property type="entry name" value="NFX1-type zinc finger-containing protein 1"/>
    <property type="match status" value="1"/>
</dbReference>
<comment type="subcellular location">
    <subcellularLocation>
        <location evidence="1">Cytoplasm</location>
    </subcellularLocation>
</comment>
<dbReference type="Proteomes" id="UP000475862">
    <property type="component" value="Unassembled WGS sequence"/>
</dbReference>
<keyword evidence="10" id="KW-1185">Reference proteome</keyword>
<dbReference type="Gene3D" id="3.40.50.300">
    <property type="entry name" value="P-loop containing nucleotide triphosphate hydrolases"/>
    <property type="match status" value="3"/>
</dbReference>
<dbReference type="Pfam" id="PF25396">
    <property type="entry name" value="ZNFX1"/>
    <property type="match status" value="1"/>
</dbReference>
<dbReference type="GO" id="GO:0005737">
    <property type="term" value="C:cytoplasm"/>
    <property type="evidence" value="ECO:0007669"/>
    <property type="project" value="UniProtKB-SubCell"/>
</dbReference>
<dbReference type="InterPro" id="IPR027417">
    <property type="entry name" value="P-loop_NTPase"/>
</dbReference>
<dbReference type="PANTHER" id="PTHR10887">
    <property type="entry name" value="DNA2/NAM7 HELICASE FAMILY"/>
    <property type="match status" value="1"/>
</dbReference>
<protein>
    <recommendedName>
        <fullName evidence="8">RZ-type domain-containing protein</fullName>
    </recommendedName>
</protein>
<evidence type="ECO:0000313" key="9">
    <source>
        <dbReference type="EMBL" id="KAE9542606.1"/>
    </source>
</evidence>
<evidence type="ECO:0000259" key="8">
    <source>
        <dbReference type="PROSITE" id="PS51981"/>
    </source>
</evidence>
<keyword evidence="7" id="KW-0391">Immunity</keyword>
<feature type="domain" description="RZ-type" evidence="8">
    <location>
        <begin position="1879"/>
        <end position="1958"/>
    </location>
</feature>
<reference evidence="9 10" key="1">
    <citation type="submission" date="2019-08" db="EMBL/GenBank/DDBJ databases">
        <title>The genome of the soybean aphid Biotype 1, its phylome, world population structure and adaptation to the North American continent.</title>
        <authorList>
            <person name="Giordano R."/>
            <person name="Donthu R.K."/>
            <person name="Hernandez A.G."/>
            <person name="Wright C.L."/>
            <person name="Zimin A.V."/>
        </authorList>
    </citation>
    <scope>NUCLEOTIDE SEQUENCE [LARGE SCALE GENOMIC DNA]</scope>
    <source>
        <tissue evidence="9">Whole aphids</tissue>
    </source>
</reference>
<dbReference type="Pfam" id="PF20173">
    <property type="entry name" value="ZnF_RZ-type"/>
    <property type="match status" value="1"/>
</dbReference>
<evidence type="ECO:0000256" key="1">
    <source>
        <dbReference type="ARBA" id="ARBA00004496"/>
    </source>
</evidence>
<evidence type="ECO:0000256" key="5">
    <source>
        <dbReference type="ARBA" id="ARBA00022771"/>
    </source>
</evidence>
<dbReference type="InterPro" id="IPR047187">
    <property type="entry name" value="SF1_C_Upf1"/>
</dbReference>
<dbReference type="InterPro" id="IPR000967">
    <property type="entry name" value="Znf_NFX1"/>
</dbReference>
<name>A0A6G0U301_APHGL</name>
<dbReference type="InterPro" id="IPR041679">
    <property type="entry name" value="DNA2/NAM7-like_C"/>
</dbReference>
<dbReference type="SMART" id="SM00438">
    <property type="entry name" value="ZnF_NFX"/>
    <property type="match status" value="6"/>
</dbReference>
<dbReference type="InterPro" id="IPR045055">
    <property type="entry name" value="DNA2/NAM7-like"/>
</dbReference>
<dbReference type="GO" id="GO:0031380">
    <property type="term" value="C:nuclear RNA-directed RNA polymerase complex"/>
    <property type="evidence" value="ECO:0007669"/>
    <property type="project" value="TreeGrafter"/>
</dbReference>
<dbReference type="SUPFAM" id="SSF52540">
    <property type="entry name" value="P-loop containing nucleoside triphosphate hydrolases"/>
    <property type="match status" value="1"/>
</dbReference>